<dbReference type="RefSeq" id="WP_039744578.1">
    <property type="nucleotide sequence ID" value="NZ_JTCM02000005.1"/>
</dbReference>
<name>A0A846H3Q9_9CYAN</name>
<keyword evidence="2" id="KW-1185">Reference proteome</keyword>
<evidence type="ECO:0000313" key="1">
    <source>
        <dbReference type="EMBL" id="NEU71743.1"/>
    </source>
</evidence>
<dbReference type="Proteomes" id="UP000031549">
    <property type="component" value="Unassembled WGS sequence"/>
</dbReference>
<accession>A0A846H3Q9</accession>
<sequence length="406" mass="46489">MTKLERRLRRNMAVCKLTLLALMWLQQDEDSYLRSQGEMPALPADYSSHLEVTNEAWLENTDGIGIRHFGDISNTQRIGVLREVLDLLLTQPFGQLPTCVHDAAYFSLSAIALIAVEKELSGQPINKGNEYFARQLVLECLQDLADPYILMGHPYLDYPLSLDEVRCLLPPHIKDELEISLQQYIAAEPDLVELIAAGKTDCPGYYFKDFFEKSTWKDNLNSEAVAALQQKYGRHHSEVAVDILEKDGKRWGMTLVYLRRELGANTLFTISDSDLTLSETELLDMESSNIYEDEGIPTGYFRIKLHFTKWSDRLLLLPSLVQMIVFYFLTGKNNNSHLEALMSVPMQVTRITTGFPINMSVAAYKSGYYMTLNCIEEWEVGSNWLFKTFSSLRSYYERGCQDCHNH</sequence>
<protein>
    <submittedName>
        <fullName evidence="1">Uncharacterized protein</fullName>
    </submittedName>
</protein>
<reference evidence="1 2" key="1">
    <citation type="journal article" date="2015" name="Genome Announc.">
        <title>Draft Genome Sequence of Cyanobacterium Hassallia byssoidea Strain VB512170, Isolated from Monuments in India.</title>
        <authorList>
            <person name="Singh D."/>
            <person name="Chandrababunaidu M.M."/>
            <person name="Panda A."/>
            <person name="Sen D."/>
            <person name="Bhattacharyya S."/>
            <person name="Adhikary S.P."/>
            <person name="Tripathy S."/>
        </authorList>
    </citation>
    <scope>NUCLEOTIDE SEQUENCE [LARGE SCALE GENOMIC DNA]</scope>
    <source>
        <strain evidence="1 2">VB512170</strain>
    </source>
</reference>
<organism evidence="1 2">
    <name type="scientific">Hassallia byssoidea VB512170</name>
    <dbReference type="NCBI Taxonomy" id="1304833"/>
    <lineage>
        <taxon>Bacteria</taxon>
        <taxon>Bacillati</taxon>
        <taxon>Cyanobacteriota</taxon>
        <taxon>Cyanophyceae</taxon>
        <taxon>Nostocales</taxon>
        <taxon>Tolypothrichaceae</taxon>
        <taxon>Hassallia</taxon>
    </lineage>
</organism>
<proteinExistence type="predicted"/>
<comment type="caution">
    <text evidence="1">The sequence shown here is derived from an EMBL/GenBank/DDBJ whole genome shotgun (WGS) entry which is preliminary data.</text>
</comment>
<dbReference type="EMBL" id="JTCM02000005">
    <property type="protein sequence ID" value="NEU71743.1"/>
    <property type="molecule type" value="Genomic_DNA"/>
</dbReference>
<gene>
    <name evidence="1" type="ORF">PI95_003865</name>
</gene>
<evidence type="ECO:0000313" key="2">
    <source>
        <dbReference type="Proteomes" id="UP000031549"/>
    </source>
</evidence>
<dbReference type="AlphaFoldDB" id="A0A846H3Q9"/>